<dbReference type="SUPFAM" id="SSF53474">
    <property type="entry name" value="alpha/beta-Hydrolases"/>
    <property type="match status" value="1"/>
</dbReference>
<dbReference type="PANTHER" id="PTHR23024">
    <property type="entry name" value="ARYLACETAMIDE DEACETYLASE"/>
    <property type="match status" value="1"/>
</dbReference>
<evidence type="ECO:0000313" key="4">
    <source>
        <dbReference type="Proteomes" id="UP001318860"/>
    </source>
</evidence>
<dbReference type="InterPro" id="IPR013094">
    <property type="entry name" value="AB_hydrolase_3"/>
</dbReference>
<evidence type="ECO:0000313" key="3">
    <source>
        <dbReference type="EMBL" id="KAK6147854.1"/>
    </source>
</evidence>
<dbReference type="Proteomes" id="UP001318860">
    <property type="component" value="Unassembled WGS sequence"/>
</dbReference>
<organism evidence="3 4">
    <name type="scientific">Rehmannia glutinosa</name>
    <name type="common">Chinese foxglove</name>
    <dbReference type="NCBI Taxonomy" id="99300"/>
    <lineage>
        <taxon>Eukaryota</taxon>
        <taxon>Viridiplantae</taxon>
        <taxon>Streptophyta</taxon>
        <taxon>Embryophyta</taxon>
        <taxon>Tracheophyta</taxon>
        <taxon>Spermatophyta</taxon>
        <taxon>Magnoliopsida</taxon>
        <taxon>eudicotyledons</taxon>
        <taxon>Gunneridae</taxon>
        <taxon>Pentapetalae</taxon>
        <taxon>asterids</taxon>
        <taxon>lamiids</taxon>
        <taxon>Lamiales</taxon>
        <taxon>Orobanchaceae</taxon>
        <taxon>Rehmannieae</taxon>
        <taxon>Rehmannia</taxon>
    </lineage>
</organism>
<name>A0ABR0WNF6_REHGL</name>
<evidence type="ECO:0000256" key="1">
    <source>
        <dbReference type="ARBA" id="ARBA00010515"/>
    </source>
</evidence>
<gene>
    <name evidence="3" type="ORF">DH2020_018766</name>
</gene>
<dbReference type="Pfam" id="PF07859">
    <property type="entry name" value="Abhydrolase_3"/>
    <property type="match status" value="1"/>
</dbReference>
<sequence length="325" mass="35244">MSAAAIDPNTHPYAALGLTRNPDGSITRAAEAPITPPSCNLSDPTPVLSKDVALNPSTNTSVRLYLPRTALDSAATKLPLIIYIHGGGFVILRAASTIFHDFCSTVASKTPALVVSIDYRLAPEHRLPAAYDDCMEAVHWIKTTDDEWVTKYADLSNCYLMGISAGGNIAYHVALRAATCADELGPVKVNGLILHQPFFGGVERTPSEIKLATDNILPVALTDIMWELGLPIGADRDHEYSNPMKGMKPHILDKIKDLGWKVIVTGCDGDTVFDRQMELAKALKEHGVKVVGKFIEGEYHGYDLLEPSKNELILGAVQEMVNSIL</sequence>
<accession>A0ABR0WNF6</accession>
<dbReference type="InterPro" id="IPR050466">
    <property type="entry name" value="Carboxylest/Gibb_receptor"/>
</dbReference>
<reference evidence="3 4" key="1">
    <citation type="journal article" date="2021" name="Comput. Struct. Biotechnol. J.">
        <title>De novo genome assembly of the potent medicinal plant Rehmannia glutinosa using nanopore technology.</title>
        <authorList>
            <person name="Ma L."/>
            <person name="Dong C."/>
            <person name="Song C."/>
            <person name="Wang X."/>
            <person name="Zheng X."/>
            <person name="Niu Y."/>
            <person name="Chen S."/>
            <person name="Feng W."/>
        </authorList>
    </citation>
    <scope>NUCLEOTIDE SEQUENCE [LARGE SCALE GENOMIC DNA]</scope>
    <source>
        <strain evidence="3">DH-2019</strain>
    </source>
</reference>
<dbReference type="InterPro" id="IPR029058">
    <property type="entry name" value="AB_hydrolase_fold"/>
</dbReference>
<protein>
    <recommendedName>
        <fullName evidence="2">Alpha/beta hydrolase fold-3 domain-containing protein</fullName>
    </recommendedName>
</protein>
<dbReference type="PANTHER" id="PTHR23024:SF546">
    <property type="entry name" value="CARBOXYLESTERASE 120-RELATED"/>
    <property type="match status" value="1"/>
</dbReference>
<feature type="domain" description="Alpha/beta hydrolase fold-3" evidence="2">
    <location>
        <begin position="81"/>
        <end position="302"/>
    </location>
</feature>
<proteinExistence type="inferred from homology"/>
<keyword evidence="4" id="KW-1185">Reference proteome</keyword>
<evidence type="ECO:0000259" key="2">
    <source>
        <dbReference type="Pfam" id="PF07859"/>
    </source>
</evidence>
<comment type="similarity">
    <text evidence="1">Belongs to the 'GDXG' lipolytic enzyme family.</text>
</comment>
<dbReference type="Gene3D" id="3.40.50.1820">
    <property type="entry name" value="alpha/beta hydrolase"/>
    <property type="match status" value="1"/>
</dbReference>
<comment type="caution">
    <text evidence="3">The sequence shown here is derived from an EMBL/GenBank/DDBJ whole genome shotgun (WGS) entry which is preliminary data.</text>
</comment>
<dbReference type="EMBL" id="JABTTQ020000010">
    <property type="protein sequence ID" value="KAK6147854.1"/>
    <property type="molecule type" value="Genomic_DNA"/>
</dbReference>